<dbReference type="Proteomes" id="UP000315295">
    <property type="component" value="Unassembled WGS sequence"/>
</dbReference>
<keyword evidence="2" id="KW-1185">Reference proteome</keyword>
<gene>
    <name evidence="1" type="ORF">C1H46_012535</name>
</gene>
<dbReference type="AlphaFoldDB" id="A0A540MT26"/>
<organism evidence="1 2">
    <name type="scientific">Malus baccata</name>
    <name type="common">Siberian crab apple</name>
    <name type="synonym">Pyrus baccata</name>
    <dbReference type="NCBI Taxonomy" id="106549"/>
    <lineage>
        <taxon>Eukaryota</taxon>
        <taxon>Viridiplantae</taxon>
        <taxon>Streptophyta</taxon>
        <taxon>Embryophyta</taxon>
        <taxon>Tracheophyta</taxon>
        <taxon>Spermatophyta</taxon>
        <taxon>Magnoliopsida</taxon>
        <taxon>eudicotyledons</taxon>
        <taxon>Gunneridae</taxon>
        <taxon>Pentapetalae</taxon>
        <taxon>rosids</taxon>
        <taxon>fabids</taxon>
        <taxon>Rosales</taxon>
        <taxon>Rosaceae</taxon>
        <taxon>Amygdaloideae</taxon>
        <taxon>Maleae</taxon>
        <taxon>Malus</taxon>
    </lineage>
</organism>
<protein>
    <submittedName>
        <fullName evidence="1">Uncharacterized protein</fullName>
    </submittedName>
</protein>
<evidence type="ECO:0000313" key="2">
    <source>
        <dbReference type="Proteomes" id="UP000315295"/>
    </source>
</evidence>
<evidence type="ECO:0000313" key="1">
    <source>
        <dbReference type="EMBL" id="TQE01911.1"/>
    </source>
</evidence>
<accession>A0A540MT26</accession>
<comment type="caution">
    <text evidence="1">The sequence shown here is derived from an EMBL/GenBank/DDBJ whole genome shotgun (WGS) entry which is preliminary data.</text>
</comment>
<reference evidence="1 2" key="1">
    <citation type="journal article" date="2019" name="G3 (Bethesda)">
        <title>Sequencing of a Wild Apple (Malus baccata) Genome Unravels the Differences Between Cultivated and Wild Apple Species Regarding Disease Resistance and Cold Tolerance.</title>
        <authorList>
            <person name="Chen X."/>
        </authorList>
    </citation>
    <scope>NUCLEOTIDE SEQUENCE [LARGE SCALE GENOMIC DNA]</scope>
    <source>
        <strain evidence="2">cv. Shandingzi</strain>
        <tissue evidence="1">Leaves</tissue>
    </source>
</reference>
<name>A0A540MT26_MALBA</name>
<dbReference type="EMBL" id="VIEB01000187">
    <property type="protein sequence ID" value="TQE01911.1"/>
    <property type="molecule type" value="Genomic_DNA"/>
</dbReference>
<proteinExistence type="predicted"/>
<sequence>MAEKTVKRVTYLHGDLDLTIIEACHLPNMDIVSDRFRRCFTTCNTRVQHLRKDPKTDSATGDAVAPATAIENKMRSLGYSCNSQKKRSATLALRGDKDAKKKARLAQFAPNAKPDVKTDPQEEEYTLFERWVYGGGSDGFVMGYEASSSSTSNGGDVQNQLEVSWKLVCEIKMHRMVVLSMCLMGELLNQICWAQIPQEFLREVLRRSLI</sequence>
<dbReference type="STRING" id="106549.A0A540MT26"/>